<dbReference type="PANTHER" id="PTHR43591">
    <property type="entry name" value="METHYLTRANSFERASE"/>
    <property type="match status" value="1"/>
</dbReference>
<evidence type="ECO:0000313" key="2">
    <source>
        <dbReference type="EMBL" id="KAK5096088.1"/>
    </source>
</evidence>
<proteinExistence type="predicted"/>
<evidence type="ECO:0000256" key="1">
    <source>
        <dbReference type="SAM" id="MobiDB-lite"/>
    </source>
</evidence>
<dbReference type="Gene3D" id="3.40.50.150">
    <property type="entry name" value="Vaccinia Virus protein VP39"/>
    <property type="match status" value="1"/>
</dbReference>
<reference evidence="2 3" key="1">
    <citation type="submission" date="2023-08" db="EMBL/GenBank/DDBJ databases">
        <title>Black Yeasts Isolated from many extreme environments.</title>
        <authorList>
            <person name="Coleine C."/>
            <person name="Stajich J.E."/>
            <person name="Selbmann L."/>
        </authorList>
    </citation>
    <scope>NUCLEOTIDE SEQUENCE [LARGE SCALE GENOMIC DNA]</scope>
    <source>
        <strain evidence="2 3">CCFEE 5885</strain>
    </source>
</reference>
<dbReference type="SUPFAM" id="SSF53335">
    <property type="entry name" value="S-adenosyl-L-methionine-dependent methyltransferases"/>
    <property type="match status" value="2"/>
</dbReference>
<protein>
    <recommendedName>
        <fullName evidence="4">Methyltransferase</fullName>
    </recommendedName>
</protein>
<gene>
    <name evidence="2" type="ORF">LTR24_002788</name>
</gene>
<accession>A0ABR0KHA4</accession>
<evidence type="ECO:0000313" key="3">
    <source>
        <dbReference type="Proteomes" id="UP001345013"/>
    </source>
</evidence>
<comment type="caution">
    <text evidence="2">The sequence shown here is derived from an EMBL/GenBank/DDBJ whole genome shotgun (WGS) entry which is preliminary data.</text>
</comment>
<dbReference type="EMBL" id="JAVRRG010000024">
    <property type="protein sequence ID" value="KAK5096088.1"/>
    <property type="molecule type" value="Genomic_DNA"/>
</dbReference>
<dbReference type="PANTHER" id="PTHR43591:SF10">
    <property type="entry name" value="ABC TRANSMEMBRANE TYPE-1 DOMAIN-CONTAINING PROTEIN-RELATED"/>
    <property type="match status" value="1"/>
</dbReference>
<feature type="region of interest" description="Disordered" evidence="1">
    <location>
        <begin position="1"/>
        <end position="41"/>
    </location>
</feature>
<sequence length="402" mass="45128">MASPGNGQSPEDVPSPGNPSPLPADSISSGSSFDDPTYPIDESLRDYPFHFNRRYHKYKEGSYPFPNDDQEQERMDTQFTLIKQAQGNRLFFAPVQNARNVLDVGTGTGIWCIALADSELFPEAQITGIDLSPTQNEDFVPENVSFELQDCTDTDWARELGSLDFIYAQSLLGSLRSYSQYLITARKYLVPGSGWIECCELDLKPRCDDSSMPGADSESESDEDGVTSPRRTNQRGPGTQLINGTQPQQRDYAYKTWFERMHDASERQGRPVRIAKKVRKWMVAAGYVDVQVVTTKIPIGSWPKDKRLKVIGRIWANLMSDTLPAASYKTFNDTLGMSRDEIEVFLAEVRQSLTNRSIHAYMKNYTVYGRRPSADEERAMGRMAPPPPPTTGRPPSQRPAVT</sequence>
<evidence type="ECO:0008006" key="4">
    <source>
        <dbReference type="Google" id="ProtNLM"/>
    </source>
</evidence>
<dbReference type="Proteomes" id="UP001345013">
    <property type="component" value="Unassembled WGS sequence"/>
</dbReference>
<organism evidence="2 3">
    <name type="scientific">Lithohypha guttulata</name>
    <dbReference type="NCBI Taxonomy" id="1690604"/>
    <lineage>
        <taxon>Eukaryota</taxon>
        <taxon>Fungi</taxon>
        <taxon>Dikarya</taxon>
        <taxon>Ascomycota</taxon>
        <taxon>Pezizomycotina</taxon>
        <taxon>Eurotiomycetes</taxon>
        <taxon>Chaetothyriomycetidae</taxon>
        <taxon>Chaetothyriales</taxon>
        <taxon>Trichomeriaceae</taxon>
        <taxon>Lithohypha</taxon>
    </lineage>
</organism>
<feature type="region of interest" description="Disordered" evidence="1">
    <location>
        <begin position="209"/>
        <end position="245"/>
    </location>
</feature>
<keyword evidence="3" id="KW-1185">Reference proteome</keyword>
<dbReference type="CDD" id="cd02440">
    <property type="entry name" value="AdoMet_MTases"/>
    <property type="match status" value="1"/>
</dbReference>
<feature type="compositionally biased region" description="Polar residues" evidence="1">
    <location>
        <begin position="229"/>
        <end position="245"/>
    </location>
</feature>
<dbReference type="InterPro" id="IPR029063">
    <property type="entry name" value="SAM-dependent_MTases_sf"/>
</dbReference>
<name>A0ABR0KHA4_9EURO</name>
<dbReference type="Pfam" id="PF13489">
    <property type="entry name" value="Methyltransf_23"/>
    <property type="match status" value="1"/>
</dbReference>
<feature type="region of interest" description="Disordered" evidence="1">
    <location>
        <begin position="372"/>
        <end position="402"/>
    </location>
</feature>